<feature type="transmembrane region" description="Helical" evidence="1">
    <location>
        <begin position="12"/>
        <end position="30"/>
    </location>
</feature>
<comment type="caution">
    <text evidence="3">The sequence shown here is derived from an EMBL/GenBank/DDBJ whole genome shotgun (WGS) entry which is preliminary data.</text>
</comment>
<keyword evidence="1" id="KW-0812">Transmembrane</keyword>
<name>A0A1F8BYZ0_9BACT</name>
<dbReference type="STRING" id="1802525.A2975_02300"/>
<protein>
    <recommendedName>
        <fullName evidence="2">Alginate lyase 2 domain-containing protein</fullName>
    </recommendedName>
</protein>
<proteinExistence type="predicted"/>
<accession>A0A1F8BYZ0</accession>
<dbReference type="EMBL" id="MGHL01000013">
    <property type="protein sequence ID" value="OGM69242.1"/>
    <property type="molecule type" value="Genomic_DNA"/>
</dbReference>
<keyword evidence="1" id="KW-1133">Transmembrane helix</keyword>
<dbReference type="Proteomes" id="UP000178429">
    <property type="component" value="Unassembled WGS sequence"/>
</dbReference>
<dbReference type="InterPro" id="IPR013320">
    <property type="entry name" value="ConA-like_dom_sf"/>
</dbReference>
<evidence type="ECO:0000313" key="3">
    <source>
        <dbReference type="EMBL" id="OGM69242.1"/>
    </source>
</evidence>
<dbReference type="AlphaFoldDB" id="A0A1F8BYZ0"/>
<evidence type="ECO:0000313" key="4">
    <source>
        <dbReference type="Proteomes" id="UP000178429"/>
    </source>
</evidence>
<gene>
    <name evidence="3" type="ORF">A2975_02300</name>
</gene>
<dbReference type="SUPFAM" id="SSF49899">
    <property type="entry name" value="Concanavalin A-like lectins/glucanases"/>
    <property type="match status" value="1"/>
</dbReference>
<evidence type="ECO:0000256" key="1">
    <source>
        <dbReference type="SAM" id="Phobius"/>
    </source>
</evidence>
<dbReference type="InterPro" id="IPR014895">
    <property type="entry name" value="Alginate_lyase_2"/>
</dbReference>
<feature type="domain" description="Alginate lyase 2" evidence="2">
    <location>
        <begin position="68"/>
        <end position="284"/>
    </location>
</feature>
<keyword evidence="1" id="KW-0472">Membrane</keyword>
<reference evidence="3 4" key="1">
    <citation type="journal article" date="2016" name="Nat. Commun.">
        <title>Thousands of microbial genomes shed light on interconnected biogeochemical processes in an aquifer system.</title>
        <authorList>
            <person name="Anantharaman K."/>
            <person name="Brown C.T."/>
            <person name="Hug L.A."/>
            <person name="Sharon I."/>
            <person name="Castelle C.J."/>
            <person name="Probst A.J."/>
            <person name="Thomas B.C."/>
            <person name="Singh A."/>
            <person name="Wilkins M.J."/>
            <person name="Karaoz U."/>
            <person name="Brodie E.L."/>
            <person name="Williams K.H."/>
            <person name="Hubbard S.S."/>
            <person name="Banfield J.F."/>
        </authorList>
    </citation>
    <scope>NUCLEOTIDE SEQUENCE [LARGE SCALE GENOMIC DNA]</scope>
</reference>
<sequence>MRSFYLNPLSLIAKASILLVFMAIIIRFASPKVSNEKTKQTGVIDANPTVIPASLLPLAQVIYPSQVLNLTNWKITLPTGFSGNPTEIKQPELTTYNINPWFIVVPEGNAVRFRAAVNGTTTSGSDYPRSELREMVGNGNTKASWSSREGVHIMFLDQAITTVPKVKPGIVAGQVHDSDKDIIVIRLDYPNLHIRVDKKNVYTLDPDYKLGKRFKVKFVVSDSRTNVYYNNSTAPVYTLNKKYSDAYFKIGAYTQSNCSKEDSPSLCNGDNYGEVVVYQVTVTHQ</sequence>
<evidence type="ECO:0000259" key="2">
    <source>
        <dbReference type="Pfam" id="PF08787"/>
    </source>
</evidence>
<dbReference type="Gene3D" id="2.60.120.200">
    <property type="match status" value="1"/>
</dbReference>
<dbReference type="Pfam" id="PF08787">
    <property type="entry name" value="Alginate_lyase2"/>
    <property type="match status" value="1"/>
</dbReference>
<organism evidence="3 4">
    <name type="scientific">Candidatus Woesebacteria bacterium RIFCSPLOWO2_01_FULL_44_14</name>
    <dbReference type="NCBI Taxonomy" id="1802525"/>
    <lineage>
        <taxon>Bacteria</taxon>
        <taxon>Candidatus Woeseibacteriota</taxon>
    </lineage>
</organism>